<protein>
    <recommendedName>
        <fullName evidence="7">MrpA C-terminal/MbhD domain-containing protein</fullName>
    </recommendedName>
</protein>
<keyword evidence="4 6" id="KW-1133">Transmembrane helix</keyword>
<dbReference type="Proteomes" id="UP000218785">
    <property type="component" value="Chromosome"/>
</dbReference>
<evidence type="ECO:0000259" key="7">
    <source>
        <dbReference type="Pfam" id="PF13244"/>
    </source>
</evidence>
<feature type="domain" description="MrpA C-terminal/MbhD" evidence="7">
    <location>
        <begin position="14"/>
        <end position="76"/>
    </location>
</feature>
<evidence type="ECO:0000256" key="5">
    <source>
        <dbReference type="ARBA" id="ARBA00023136"/>
    </source>
</evidence>
<reference evidence="8 9" key="1">
    <citation type="submission" date="2017-06" db="EMBL/GenBank/DDBJ databases">
        <title>Genome sequencing of cyanobaciteial culture collection at National Institute for Environmental Studies (NIES).</title>
        <authorList>
            <person name="Hirose Y."/>
            <person name="Shimura Y."/>
            <person name="Fujisawa T."/>
            <person name="Nakamura Y."/>
            <person name="Kawachi M."/>
        </authorList>
    </citation>
    <scope>NUCLEOTIDE SEQUENCE [LARGE SCALE GENOMIC DNA]</scope>
    <source>
        <strain evidence="8 9">NIES-37</strain>
    </source>
</reference>
<accession>A0A1Z4MUY3</accession>
<feature type="transmembrane region" description="Helical" evidence="6">
    <location>
        <begin position="6"/>
        <end position="24"/>
    </location>
</feature>
<dbReference type="InterPro" id="IPR025383">
    <property type="entry name" value="MrpA_C/MbhD"/>
</dbReference>
<evidence type="ECO:0000256" key="6">
    <source>
        <dbReference type="SAM" id="Phobius"/>
    </source>
</evidence>
<dbReference type="NCBIfam" id="NF005628">
    <property type="entry name" value="PRK07377.1-4"/>
    <property type="match status" value="1"/>
</dbReference>
<dbReference type="GO" id="GO:0005886">
    <property type="term" value="C:plasma membrane"/>
    <property type="evidence" value="ECO:0007669"/>
    <property type="project" value="UniProtKB-SubCell"/>
</dbReference>
<keyword evidence="5 6" id="KW-0472">Membrane</keyword>
<evidence type="ECO:0000313" key="9">
    <source>
        <dbReference type="Proteomes" id="UP000218785"/>
    </source>
</evidence>
<evidence type="ECO:0000256" key="4">
    <source>
        <dbReference type="ARBA" id="ARBA00022989"/>
    </source>
</evidence>
<evidence type="ECO:0000256" key="1">
    <source>
        <dbReference type="ARBA" id="ARBA00004651"/>
    </source>
</evidence>
<feature type="transmembrane region" description="Helical" evidence="6">
    <location>
        <begin position="31"/>
        <end position="49"/>
    </location>
</feature>
<keyword evidence="3 6" id="KW-0812">Transmembrane</keyword>
<comment type="subcellular location">
    <subcellularLocation>
        <location evidence="1">Cell membrane</location>
        <topology evidence="1">Multi-pass membrane protein</topology>
    </subcellularLocation>
</comment>
<dbReference type="RefSeq" id="WP_096574365.1">
    <property type="nucleotide sequence ID" value="NZ_CAWNJS010000001.1"/>
</dbReference>
<dbReference type="NCBIfam" id="NF005630">
    <property type="entry name" value="PRK07377.1-6"/>
    <property type="match status" value="1"/>
</dbReference>
<evidence type="ECO:0000256" key="2">
    <source>
        <dbReference type="ARBA" id="ARBA00022475"/>
    </source>
</evidence>
<proteinExistence type="predicted"/>
<evidence type="ECO:0000256" key="3">
    <source>
        <dbReference type="ARBA" id="ARBA00022692"/>
    </source>
</evidence>
<keyword evidence="2" id="KW-1003">Cell membrane</keyword>
<dbReference type="EMBL" id="AP018248">
    <property type="protein sequence ID" value="BAY97286.1"/>
    <property type="molecule type" value="Genomic_DNA"/>
</dbReference>
<name>A0A1Z4MUY3_9CYAN</name>
<sequence length="188" mass="20916">MTKYDLFIYFITALLPMSACMLIMQVNPYNALVMRGILGALAALLYVLLGAADVALTEALVGTMLAITLYAIAVRSSLVMRLGVIQDGDALPDSHFGQITDELRRIFGKRHMRLELVPYPNEQALERALLDKEVHASCSKLEQNDENLLYHTAVRVKRVYDIMQSELSSPTTSLNYVDTPELGEGHKS</sequence>
<feature type="transmembrane region" description="Helical" evidence="6">
    <location>
        <begin position="55"/>
        <end position="73"/>
    </location>
</feature>
<evidence type="ECO:0000313" key="8">
    <source>
        <dbReference type="EMBL" id="BAY97286.1"/>
    </source>
</evidence>
<dbReference type="Pfam" id="PF13244">
    <property type="entry name" value="MbhD"/>
    <property type="match status" value="1"/>
</dbReference>
<organism evidence="8 9">
    <name type="scientific">Tolypothrix tenuis PCC 7101</name>
    <dbReference type="NCBI Taxonomy" id="231146"/>
    <lineage>
        <taxon>Bacteria</taxon>
        <taxon>Bacillati</taxon>
        <taxon>Cyanobacteriota</taxon>
        <taxon>Cyanophyceae</taxon>
        <taxon>Nostocales</taxon>
        <taxon>Tolypothrichaceae</taxon>
        <taxon>Tolypothrix</taxon>
    </lineage>
</organism>
<dbReference type="AlphaFoldDB" id="A0A1Z4MUY3"/>
<keyword evidence="9" id="KW-1185">Reference proteome</keyword>
<dbReference type="KEGG" id="ttq:NIES37_12240"/>
<gene>
    <name evidence="8" type="ORF">NIES37_12240</name>
</gene>